<evidence type="ECO:0000313" key="5">
    <source>
        <dbReference type="Proteomes" id="UP000320386"/>
    </source>
</evidence>
<organism evidence="4 5">
    <name type="scientific">Mucisphaera calidilacus</name>
    <dbReference type="NCBI Taxonomy" id="2527982"/>
    <lineage>
        <taxon>Bacteria</taxon>
        <taxon>Pseudomonadati</taxon>
        <taxon>Planctomycetota</taxon>
        <taxon>Phycisphaerae</taxon>
        <taxon>Phycisphaerales</taxon>
        <taxon>Phycisphaeraceae</taxon>
        <taxon>Mucisphaera</taxon>
    </lineage>
</organism>
<dbReference type="PANTHER" id="PTHR33495">
    <property type="entry name" value="ANTI-SIGMA FACTOR ANTAGONIST TM_1081-RELATED-RELATED"/>
    <property type="match status" value="1"/>
</dbReference>
<dbReference type="EMBL" id="CP036280">
    <property type="protein sequence ID" value="QDU70205.1"/>
    <property type="molecule type" value="Genomic_DNA"/>
</dbReference>
<dbReference type="OrthoDB" id="9793697at2"/>
<feature type="domain" description="STAS" evidence="3">
    <location>
        <begin position="1"/>
        <end position="110"/>
    </location>
</feature>
<dbReference type="NCBIfam" id="TIGR00377">
    <property type="entry name" value="ant_ant_sig"/>
    <property type="match status" value="1"/>
</dbReference>
<dbReference type="AlphaFoldDB" id="A0A518BTC6"/>
<evidence type="ECO:0000313" key="4">
    <source>
        <dbReference type="EMBL" id="QDU70205.1"/>
    </source>
</evidence>
<comment type="similarity">
    <text evidence="1 2">Belongs to the anti-sigma-factor antagonist family.</text>
</comment>
<name>A0A518BTC6_9BACT</name>
<keyword evidence="5" id="KW-1185">Reference proteome</keyword>
<dbReference type="InterPro" id="IPR002645">
    <property type="entry name" value="STAS_dom"/>
</dbReference>
<accession>A0A518BTC6</accession>
<dbReference type="Pfam" id="PF01740">
    <property type="entry name" value="STAS"/>
    <property type="match status" value="1"/>
</dbReference>
<evidence type="ECO:0000256" key="2">
    <source>
        <dbReference type="RuleBase" id="RU003749"/>
    </source>
</evidence>
<sequence length="114" mass="12517">MKINLEQRDDIGLITITGEVSESDSDLIRSCVLEHIEAGGHDVVLDMVAVEGLDSRALESLLVINEMIAERLGRLVLGDISETVERILHATRLNRTLEHHPTVDAAIKAIREAA</sequence>
<protein>
    <recommendedName>
        <fullName evidence="2">Anti-sigma factor antagonist</fullName>
    </recommendedName>
</protein>
<dbReference type="RefSeq" id="WP_145444189.1">
    <property type="nucleotide sequence ID" value="NZ_CP036280.1"/>
</dbReference>
<dbReference type="Gene3D" id="3.30.750.24">
    <property type="entry name" value="STAS domain"/>
    <property type="match status" value="1"/>
</dbReference>
<dbReference type="SUPFAM" id="SSF52091">
    <property type="entry name" value="SpoIIaa-like"/>
    <property type="match status" value="1"/>
</dbReference>
<dbReference type="GO" id="GO:0043856">
    <property type="term" value="F:anti-sigma factor antagonist activity"/>
    <property type="evidence" value="ECO:0007669"/>
    <property type="project" value="InterPro"/>
</dbReference>
<evidence type="ECO:0000256" key="1">
    <source>
        <dbReference type="ARBA" id="ARBA00009013"/>
    </source>
</evidence>
<proteinExistence type="inferred from homology"/>
<dbReference type="InterPro" id="IPR003658">
    <property type="entry name" value="Anti-sigma_ant"/>
</dbReference>
<dbReference type="PROSITE" id="PS50801">
    <property type="entry name" value="STAS"/>
    <property type="match status" value="1"/>
</dbReference>
<evidence type="ECO:0000259" key="3">
    <source>
        <dbReference type="PROSITE" id="PS50801"/>
    </source>
</evidence>
<dbReference type="Proteomes" id="UP000320386">
    <property type="component" value="Chromosome"/>
</dbReference>
<dbReference type="InterPro" id="IPR036513">
    <property type="entry name" value="STAS_dom_sf"/>
</dbReference>
<dbReference type="CDD" id="cd07043">
    <property type="entry name" value="STAS_anti-anti-sigma_factors"/>
    <property type="match status" value="1"/>
</dbReference>
<dbReference type="KEGG" id="mcad:Pan265_00270"/>
<gene>
    <name evidence="4" type="ORF">Pan265_00270</name>
</gene>
<reference evidence="4 5" key="1">
    <citation type="submission" date="2019-02" db="EMBL/GenBank/DDBJ databases">
        <title>Deep-cultivation of Planctomycetes and their phenomic and genomic characterization uncovers novel biology.</title>
        <authorList>
            <person name="Wiegand S."/>
            <person name="Jogler M."/>
            <person name="Boedeker C."/>
            <person name="Pinto D."/>
            <person name="Vollmers J."/>
            <person name="Rivas-Marin E."/>
            <person name="Kohn T."/>
            <person name="Peeters S.H."/>
            <person name="Heuer A."/>
            <person name="Rast P."/>
            <person name="Oberbeckmann S."/>
            <person name="Bunk B."/>
            <person name="Jeske O."/>
            <person name="Meyerdierks A."/>
            <person name="Storesund J.E."/>
            <person name="Kallscheuer N."/>
            <person name="Luecker S."/>
            <person name="Lage O.M."/>
            <person name="Pohl T."/>
            <person name="Merkel B.J."/>
            <person name="Hornburger P."/>
            <person name="Mueller R.-W."/>
            <person name="Bruemmer F."/>
            <person name="Labrenz M."/>
            <person name="Spormann A.M."/>
            <person name="Op den Camp H."/>
            <person name="Overmann J."/>
            <person name="Amann R."/>
            <person name="Jetten M.S.M."/>
            <person name="Mascher T."/>
            <person name="Medema M.H."/>
            <person name="Devos D.P."/>
            <person name="Kaster A.-K."/>
            <person name="Ovreas L."/>
            <person name="Rohde M."/>
            <person name="Galperin M.Y."/>
            <person name="Jogler C."/>
        </authorList>
    </citation>
    <scope>NUCLEOTIDE SEQUENCE [LARGE SCALE GENOMIC DNA]</scope>
    <source>
        <strain evidence="4 5">Pan265</strain>
    </source>
</reference>